<dbReference type="InterPro" id="IPR052919">
    <property type="entry name" value="TA_system_RNase"/>
</dbReference>
<evidence type="ECO:0000313" key="3">
    <source>
        <dbReference type="Proteomes" id="UP000193396"/>
    </source>
</evidence>
<dbReference type="AlphaFoldDB" id="A0A1Y2LIF6"/>
<dbReference type="PANTHER" id="PTHR36173:SF2">
    <property type="entry name" value="RIBONUCLEASE VAPC16"/>
    <property type="match status" value="1"/>
</dbReference>
<gene>
    <name evidence="2" type="ORF">TALK_00415</name>
</gene>
<organism evidence="2 3">
    <name type="scientific">Thalassospira alkalitolerans</name>
    <dbReference type="NCBI Taxonomy" id="1293890"/>
    <lineage>
        <taxon>Bacteria</taxon>
        <taxon>Pseudomonadati</taxon>
        <taxon>Pseudomonadota</taxon>
        <taxon>Alphaproteobacteria</taxon>
        <taxon>Rhodospirillales</taxon>
        <taxon>Thalassospiraceae</taxon>
        <taxon>Thalassospira</taxon>
    </lineage>
</organism>
<dbReference type="STRING" id="1293890.TALK_00415"/>
<dbReference type="SUPFAM" id="SSF88723">
    <property type="entry name" value="PIN domain-like"/>
    <property type="match status" value="1"/>
</dbReference>
<dbReference type="Proteomes" id="UP000193396">
    <property type="component" value="Unassembled WGS sequence"/>
</dbReference>
<protein>
    <submittedName>
        <fullName evidence="2">Twitching motility protein PilT</fullName>
    </submittedName>
</protein>
<dbReference type="InterPro" id="IPR002716">
    <property type="entry name" value="PIN_dom"/>
</dbReference>
<evidence type="ECO:0000313" key="2">
    <source>
        <dbReference type="EMBL" id="OSQ50014.1"/>
    </source>
</evidence>
<dbReference type="PANTHER" id="PTHR36173">
    <property type="entry name" value="RIBONUCLEASE VAPC16-RELATED"/>
    <property type="match status" value="1"/>
</dbReference>
<dbReference type="EMBL" id="JFKB01000001">
    <property type="protein sequence ID" value="OSQ50014.1"/>
    <property type="molecule type" value="Genomic_DNA"/>
</dbReference>
<dbReference type="RefSeq" id="WP_085614771.1">
    <property type="nucleotide sequence ID" value="NZ_JBLXAE010000009.1"/>
</dbReference>
<dbReference type="OrthoDB" id="9798990at2"/>
<reference evidence="2 3" key="1">
    <citation type="submission" date="2014-03" db="EMBL/GenBank/DDBJ databases">
        <title>The draft genome sequence of Thalassospira alkalitolerans JCM 18968.</title>
        <authorList>
            <person name="Lai Q."/>
            <person name="Shao Z."/>
        </authorList>
    </citation>
    <scope>NUCLEOTIDE SEQUENCE [LARGE SCALE GENOMIC DNA]</scope>
    <source>
        <strain evidence="2 3">JCM 18968</strain>
    </source>
</reference>
<dbReference type="Pfam" id="PF01850">
    <property type="entry name" value="PIN"/>
    <property type="match status" value="1"/>
</dbReference>
<evidence type="ECO:0000259" key="1">
    <source>
        <dbReference type="Pfam" id="PF01850"/>
    </source>
</evidence>
<name>A0A1Y2LIF6_9PROT</name>
<keyword evidence="3" id="KW-1185">Reference proteome</keyword>
<accession>A0A1Y2LIF6</accession>
<proteinExistence type="predicted"/>
<dbReference type="InterPro" id="IPR041705">
    <property type="entry name" value="PIN_Sll0205"/>
</dbReference>
<comment type="caution">
    <text evidence="2">The sequence shown here is derived from an EMBL/GenBank/DDBJ whole genome shotgun (WGS) entry which is preliminary data.</text>
</comment>
<dbReference type="InterPro" id="IPR029060">
    <property type="entry name" value="PIN-like_dom_sf"/>
</dbReference>
<dbReference type="CDD" id="cd09872">
    <property type="entry name" value="PIN_Sll0205-like"/>
    <property type="match status" value="1"/>
</dbReference>
<sequence length="128" mass="14583">MRVLLDTHALFWWLIDAPQLTPMARQTIVEADTVLISAASMWEVATKVRLGKWPEMAALLPDCENWVSQSGFESLPISFAHARLAGEMDIPHRDPFDRMLIAQSKIEAMPLISNEALFDDFEITRIWS</sequence>
<feature type="domain" description="PIN" evidence="1">
    <location>
        <begin position="3"/>
        <end position="120"/>
    </location>
</feature>
<dbReference type="Gene3D" id="3.40.50.1010">
    <property type="entry name" value="5'-nuclease"/>
    <property type="match status" value="1"/>
</dbReference>